<comment type="caution">
    <text evidence="3">The sequence shown here is derived from an EMBL/GenBank/DDBJ whole genome shotgun (WGS) entry which is preliminary data.</text>
</comment>
<dbReference type="InterPro" id="IPR036691">
    <property type="entry name" value="Endo/exonu/phosph_ase_sf"/>
</dbReference>
<feature type="compositionally biased region" description="Basic and acidic residues" evidence="1">
    <location>
        <begin position="53"/>
        <end position="64"/>
    </location>
</feature>
<dbReference type="Gene3D" id="3.60.10.10">
    <property type="entry name" value="Endonuclease/exonuclease/phosphatase"/>
    <property type="match status" value="1"/>
</dbReference>
<dbReference type="GO" id="GO:0006506">
    <property type="term" value="P:GPI anchor biosynthetic process"/>
    <property type="evidence" value="ECO:0007669"/>
    <property type="project" value="TreeGrafter"/>
</dbReference>
<dbReference type="GO" id="GO:0003824">
    <property type="term" value="F:catalytic activity"/>
    <property type="evidence" value="ECO:0007669"/>
    <property type="project" value="InterPro"/>
</dbReference>
<evidence type="ECO:0000256" key="1">
    <source>
        <dbReference type="SAM" id="MobiDB-lite"/>
    </source>
</evidence>
<dbReference type="InterPro" id="IPR005135">
    <property type="entry name" value="Endo/exonuclease/phosphatase"/>
</dbReference>
<dbReference type="AlphaFoldDB" id="A0A2S6APP4"/>
<protein>
    <recommendedName>
        <fullName evidence="2">Endonuclease/exonuclease/phosphatase domain-containing protein</fullName>
    </recommendedName>
</protein>
<evidence type="ECO:0000259" key="2">
    <source>
        <dbReference type="Pfam" id="PF03372"/>
    </source>
</evidence>
<dbReference type="PANTHER" id="PTHR14859:SF1">
    <property type="entry name" value="PGAP2-INTERACTING PROTEIN"/>
    <property type="match status" value="1"/>
</dbReference>
<sequence length="436" mass="47596">MADLPVLELRTPPLHPARIAAPHLHRAPPSRKQLSPLHCPPRRAQPGNTARTEQQRIRSRPDRVRMPIPHAAVAELPVWGLRTPSRPLPPAPQPCRVPPPHQPMSSDEQTRAAIIRITSATSGPALPAYSGHIANYVASGTMSIVTNPTPNTSPEVSVGSVRVATFNVLSPLLADWHDRRKVVAEQLRAADPDIVALQEVDAGEDREQGIADLLGPGWHVAWHSRTTPDGVGLALASRWPFNEIHEHSLGVTDRAAVFPWSAVVVAEVRAPQPLGTLHIAHHKPVFQFDYEHERELQAVEAARFIEDVLDDRDDHVVVVGDFDATPDSSSVRFWTGRQSLEGVSVSYHDPWEMLRPNDPGHTFTPDNPLVARGDMFSAAGRRIDYVMVRGGSFGPTLAVRSVELIGVQPHGGVQASDHYGVVAELTVPARPPGAWS</sequence>
<dbReference type="InterPro" id="IPR051916">
    <property type="entry name" value="GPI-anchor_lipid_remodeler"/>
</dbReference>
<dbReference type="EMBL" id="PSZC01000010">
    <property type="protein sequence ID" value="PPJ37198.1"/>
    <property type="molecule type" value="Genomic_DNA"/>
</dbReference>
<dbReference type="SUPFAM" id="SSF56219">
    <property type="entry name" value="DNase I-like"/>
    <property type="match status" value="1"/>
</dbReference>
<accession>A0A2S6APP4</accession>
<evidence type="ECO:0000313" key="4">
    <source>
        <dbReference type="Proteomes" id="UP000239874"/>
    </source>
</evidence>
<dbReference type="PANTHER" id="PTHR14859">
    <property type="entry name" value="CALCOFLUOR WHITE HYPERSENSITIVE PROTEIN PRECURSOR"/>
    <property type="match status" value="1"/>
</dbReference>
<organism evidence="3 4">
    <name type="scientific">Nocardia nova</name>
    <dbReference type="NCBI Taxonomy" id="37330"/>
    <lineage>
        <taxon>Bacteria</taxon>
        <taxon>Bacillati</taxon>
        <taxon>Actinomycetota</taxon>
        <taxon>Actinomycetes</taxon>
        <taxon>Mycobacteriales</taxon>
        <taxon>Nocardiaceae</taxon>
        <taxon>Nocardia</taxon>
    </lineage>
</organism>
<evidence type="ECO:0000313" key="3">
    <source>
        <dbReference type="EMBL" id="PPJ37198.1"/>
    </source>
</evidence>
<dbReference type="Proteomes" id="UP000239874">
    <property type="component" value="Unassembled WGS sequence"/>
</dbReference>
<dbReference type="GO" id="GO:0016020">
    <property type="term" value="C:membrane"/>
    <property type="evidence" value="ECO:0007669"/>
    <property type="project" value="GOC"/>
</dbReference>
<name>A0A2S6APP4_9NOCA</name>
<proteinExistence type="predicted"/>
<feature type="domain" description="Endonuclease/exonuclease/phosphatase" evidence="2">
    <location>
        <begin position="164"/>
        <end position="418"/>
    </location>
</feature>
<reference evidence="3 4" key="1">
    <citation type="submission" date="2018-02" db="EMBL/GenBank/DDBJ databases">
        <title>8 Nocardia nova and 1 Nocardia cyriacigeorgica strain used for evolution to TMP-SMX.</title>
        <authorList>
            <person name="Mehta H."/>
            <person name="Weng J."/>
            <person name="Shamoo Y."/>
        </authorList>
    </citation>
    <scope>NUCLEOTIDE SEQUENCE [LARGE SCALE GENOMIC DNA]</scope>
    <source>
        <strain evidence="3 4">MDA3139</strain>
    </source>
</reference>
<gene>
    <name evidence="3" type="ORF">C5E45_16230</name>
</gene>
<feature type="region of interest" description="Disordered" evidence="1">
    <location>
        <begin position="21"/>
        <end position="64"/>
    </location>
</feature>
<dbReference type="Pfam" id="PF03372">
    <property type="entry name" value="Exo_endo_phos"/>
    <property type="match status" value="1"/>
</dbReference>